<gene>
    <name evidence="1" type="ORF">K3F53_10650</name>
    <name evidence="2" type="ORF">SAMN04489735_101824</name>
</gene>
<evidence type="ECO:0000313" key="2">
    <source>
        <dbReference type="EMBL" id="SDH24600.1"/>
    </source>
</evidence>
<evidence type="ECO:0000313" key="3">
    <source>
        <dbReference type="Proteomes" id="UP000198956"/>
    </source>
</evidence>
<organism evidence="2 3">
    <name type="scientific">Aneurinibacillus thermoaerophilus</name>
    <dbReference type="NCBI Taxonomy" id="143495"/>
    <lineage>
        <taxon>Bacteria</taxon>
        <taxon>Bacillati</taxon>
        <taxon>Bacillota</taxon>
        <taxon>Bacilli</taxon>
        <taxon>Bacillales</taxon>
        <taxon>Paenibacillaceae</taxon>
        <taxon>Aneurinibacillus group</taxon>
        <taxon>Aneurinibacillus</taxon>
    </lineage>
</organism>
<accession>A0A1G8AW62</accession>
<evidence type="ECO:0000313" key="4">
    <source>
        <dbReference type="Proteomes" id="UP000826616"/>
    </source>
</evidence>
<evidence type="ECO:0000313" key="1">
    <source>
        <dbReference type="EMBL" id="QYY41407.1"/>
    </source>
</evidence>
<dbReference type="RefSeq" id="WP_057898569.1">
    <property type="nucleotide sequence ID" value="NZ_CP080764.1"/>
</dbReference>
<dbReference type="GeneID" id="97141828"/>
<dbReference type="Proteomes" id="UP000826616">
    <property type="component" value="Chromosome"/>
</dbReference>
<dbReference type="InterPro" id="IPR012851">
    <property type="entry name" value="Spore_coat_CotF-like"/>
</dbReference>
<dbReference type="Pfam" id="PF07875">
    <property type="entry name" value="Coat_F"/>
    <property type="match status" value="1"/>
</dbReference>
<dbReference type="OrthoDB" id="1685263at2"/>
<dbReference type="Proteomes" id="UP000198956">
    <property type="component" value="Unassembled WGS sequence"/>
</dbReference>
<dbReference type="AlphaFoldDB" id="A0A1G8AW62"/>
<dbReference type="Gene3D" id="1.20.1260.10">
    <property type="match status" value="1"/>
</dbReference>
<keyword evidence="4" id="KW-1185">Reference proteome</keyword>
<dbReference type="EMBL" id="CP080764">
    <property type="protein sequence ID" value="QYY41407.1"/>
    <property type="molecule type" value="Genomic_DNA"/>
</dbReference>
<dbReference type="EMBL" id="FNDE01000018">
    <property type="protein sequence ID" value="SDH24600.1"/>
    <property type="molecule type" value="Genomic_DNA"/>
</dbReference>
<keyword evidence="1" id="KW-0946">Virion</keyword>
<protein>
    <submittedName>
        <fullName evidence="2">Coat F domain-containing protein</fullName>
    </submittedName>
    <submittedName>
        <fullName evidence="1">Spore coat protein</fullName>
    </submittedName>
</protein>
<name>A0A1G8AW62_ANETH</name>
<keyword evidence="1" id="KW-0167">Capsid protein</keyword>
<sequence length="97" mass="11085">MPNNMEGRGLTDREIMQLCLELEKGRARSIASVLLETSHSELRKIYQRCMDTVLDNQKQIFDNMRQSGYYVVPQATPEQIAEMQGLLQNNLNPGSQV</sequence>
<reference evidence="2 3" key="1">
    <citation type="submission" date="2016-10" db="EMBL/GenBank/DDBJ databases">
        <authorList>
            <person name="de Groot N.N."/>
        </authorList>
    </citation>
    <scope>NUCLEOTIDE SEQUENCE [LARGE SCALE GENOMIC DNA]</scope>
    <source>
        <strain evidence="2 3">L 420-91</strain>
    </source>
</reference>
<reference evidence="1 4" key="2">
    <citation type="submission" date="2021-08" db="EMBL/GenBank/DDBJ databases">
        <title>Complete genome sequence of the strain Aneurinibacillus thermoaerophilus CCM 8960.</title>
        <authorList>
            <person name="Musilova J."/>
            <person name="Kourilova X."/>
            <person name="Pernicova I."/>
            <person name="Bezdicek M."/>
            <person name="Lengerova M."/>
            <person name="Obruca S."/>
            <person name="Sedlar K."/>
        </authorList>
    </citation>
    <scope>NUCLEOTIDE SEQUENCE [LARGE SCALE GENOMIC DNA]</scope>
    <source>
        <strain evidence="1 4">CCM 8960</strain>
    </source>
</reference>
<proteinExistence type="predicted"/>
<dbReference type="InterPro" id="IPR012347">
    <property type="entry name" value="Ferritin-like"/>
</dbReference>